<dbReference type="PANTHER" id="PTHR48228:SF6">
    <property type="entry name" value="L-CARNITINE COA-TRANSFERASE"/>
    <property type="match status" value="1"/>
</dbReference>
<evidence type="ECO:0000256" key="1">
    <source>
        <dbReference type="ARBA" id="ARBA00022679"/>
    </source>
</evidence>
<dbReference type="SUPFAM" id="SSF89796">
    <property type="entry name" value="CoA-transferase family III (CaiB/BaiF)"/>
    <property type="match status" value="1"/>
</dbReference>
<dbReference type="AlphaFoldDB" id="A0A160V7W7"/>
<dbReference type="InterPro" id="IPR044855">
    <property type="entry name" value="CoA-Trfase_III_dom3_sf"/>
</dbReference>
<keyword evidence="1" id="KW-0808">Transferase</keyword>
<evidence type="ECO:0000313" key="2">
    <source>
        <dbReference type="EMBL" id="CUV02014.1"/>
    </source>
</evidence>
<gene>
    <name evidence="2" type="ORF">MGWOODY_Clf597</name>
</gene>
<name>A0A160V7W7_9ZZZZ</name>
<protein>
    <submittedName>
        <fullName evidence="2">L-carnitine dehydratase</fullName>
    </submittedName>
</protein>
<dbReference type="Gene3D" id="3.30.1540.10">
    <property type="entry name" value="formyl-coa transferase, domain 3"/>
    <property type="match status" value="1"/>
</dbReference>
<dbReference type="EMBL" id="FAXA01000168">
    <property type="protein sequence ID" value="CUV02014.1"/>
    <property type="molecule type" value="Genomic_DNA"/>
</dbReference>
<dbReference type="InterPro" id="IPR003673">
    <property type="entry name" value="CoA-Trfase_fam_III"/>
</dbReference>
<reference evidence="2" key="1">
    <citation type="submission" date="2015-10" db="EMBL/GenBank/DDBJ databases">
        <authorList>
            <person name="Gilbert D.G."/>
        </authorList>
    </citation>
    <scope>NUCLEOTIDE SEQUENCE</scope>
</reference>
<dbReference type="Gene3D" id="3.40.50.10540">
    <property type="entry name" value="Crotonobetainyl-coa:carnitine coa-transferase, domain 1"/>
    <property type="match status" value="1"/>
</dbReference>
<dbReference type="InterPro" id="IPR050509">
    <property type="entry name" value="CoA-transferase_III"/>
</dbReference>
<sequence>MASRPEPLLPEQFGPLQGVRILSTGTIIAQPFAATLAAEMGAEVVQIERPGVGDILRSLGLPLENPDGPTVGTMWVQDRRNTFFATLDFSVPEGRDLFLRMVAGADIWMESSKAGTYTKWGLDDATVLATNPKIVITHVSGYGQNGHPGYVNRASYDPISQAFGGTMGITGPPDPEPPMVSNPLAGDYATAHVCLWSSLAAYIHAQRTGQGQVIDLAQFEAVHRGMSNTMIDFFELGVSRERQGNQAGRGQPFSNYRAKDGWVAIAAVGTVFNRVCAVVGLDPTDEFAQDARTNSESKAGVEFAAVLQGWLDDHTVPEVVEIMNAAQVGCSAVMTPDEIAEDPHYRAREVHTEWDDLQLGRRVKGIGILPKFSETPGNIWRGSGSLGHDNALVYRRYLGMDDEELKQLQERGVI</sequence>
<dbReference type="InterPro" id="IPR023606">
    <property type="entry name" value="CoA-Trfase_III_dom_1_sf"/>
</dbReference>
<accession>A0A160V7W7</accession>
<dbReference type="GO" id="GO:0016740">
    <property type="term" value="F:transferase activity"/>
    <property type="evidence" value="ECO:0007669"/>
    <property type="project" value="UniProtKB-KW"/>
</dbReference>
<proteinExistence type="predicted"/>
<organism evidence="2">
    <name type="scientific">hydrothermal vent metagenome</name>
    <dbReference type="NCBI Taxonomy" id="652676"/>
    <lineage>
        <taxon>unclassified sequences</taxon>
        <taxon>metagenomes</taxon>
        <taxon>ecological metagenomes</taxon>
    </lineage>
</organism>
<dbReference type="Pfam" id="PF02515">
    <property type="entry name" value="CoA_transf_3"/>
    <property type="match status" value="1"/>
</dbReference>
<dbReference type="PANTHER" id="PTHR48228">
    <property type="entry name" value="SUCCINYL-COA--D-CITRAMALATE COA-TRANSFERASE"/>
    <property type="match status" value="1"/>
</dbReference>